<feature type="compositionally biased region" description="Low complexity" evidence="1">
    <location>
        <begin position="58"/>
        <end position="68"/>
    </location>
</feature>
<organism evidence="2 3">
    <name type="scientific">Marine Group I thaumarchaeote</name>
    <dbReference type="NCBI Taxonomy" id="2511932"/>
    <lineage>
        <taxon>Archaea</taxon>
        <taxon>Nitrososphaerota</taxon>
        <taxon>Marine Group I</taxon>
    </lineage>
</organism>
<gene>
    <name evidence="2" type="ORF">HX837_05315</name>
</gene>
<protein>
    <submittedName>
        <fullName evidence="2">Uncharacterized protein</fullName>
    </submittedName>
</protein>
<evidence type="ECO:0000313" key="2">
    <source>
        <dbReference type="EMBL" id="NWJ43604.1"/>
    </source>
</evidence>
<dbReference type="AlphaFoldDB" id="A0A7K4MRQ2"/>
<evidence type="ECO:0000256" key="1">
    <source>
        <dbReference type="SAM" id="MobiDB-lite"/>
    </source>
</evidence>
<dbReference type="EMBL" id="JACASV010000035">
    <property type="protein sequence ID" value="NWJ43604.1"/>
    <property type="molecule type" value="Genomic_DNA"/>
</dbReference>
<sequence length="68" mass="7721">MSDLKKTIFQNILDKKFTKANKDFDGIMKDKVFSAIDDIKKHFVYNPSDASEPETPETPEIPSSEKNG</sequence>
<feature type="region of interest" description="Disordered" evidence="1">
    <location>
        <begin position="45"/>
        <end position="68"/>
    </location>
</feature>
<name>A0A7K4MRQ2_9ARCH</name>
<accession>A0A7K4MRQ2</accession>
<comment type="caution">
    <text evidence="2">The sequence shown here is derived from an EMBL/GenBank/DDBJ whole genome shotgun (WGS) entry which is preliminary data.</text>
</comment>
<reference evidence="2 3" key="1">
    <citation type="journal article" date="2019" name="Environ. Microbiol.">
        <title>Genomics insights into ecotype formation of ammonia-oxidizing archaea in the deep ocean.</title>
        <authorList>
            <person name="Wang Y."/>
            <person name="Huang J.M."/>
            <person name="Cui G.J."/>
            <person name="Nunoura T."/>
            <person name="Takaki Y."/>
            <person name="Li W.L."/>
            <person name="Li J."/>
            <person name="Gao Z.M."/>
            <person name="Takai K."/>
            <person name="Zhang A.Q."/>
            <person name="Stepanauskas R."/>
        </authorList>
    </citation>
    <scope>NUCLEOTIDE SEQUENCE [LARGE SCALE GENOMIC DNA]</scope>
    <source>
        <strain evidence="2 3">L15b</strain>
    </source>
</reference>
<proteinExistence type="predicted"/>
<dbReference type="Proteomes" id="UP000523105">
    <property type="component" value="Unassembled WGS sequence"/>
</dbReference>
<evidence type="ECO:0000313" key="3">
    <source>
        <dbReference type="Proteomes" id="UP000523105"/>
    </source>
</evidence>